<comment type="similarity">
    <text evidence="1">Belongs to the methyltransferase superfamily.</text>
</comment>
<evidence type="ECO:0000313" key="3">
    <source>
        <dbReference type="EMBL" id="KAF9417842.1"/>
    </source>
</evidence>
<proteinExistence type="inferred from homology"/>
<sequence>MITCGQQDRVSDVGCNTGDLSKALYTYLKTVYPYCDIHMLAVDIDSTLIERAKEANENPYIKFMTCNIMEQNDQLLIQITMWIHLNNGDAGLLAFLKYLKAIVIEPQPWKCYRNAQRRVKKSGNSFELYECLKIKSDVDLAFWAAD</sequence>
<keyword evidence="1" id="KW-0949">S-adenosyl-L-methionine</keyword>
<dbReference type="SUPFAM" id="SSF53335">
    <property type="entry name" value="S-adenosyl-L-methionine-dependent methyltransferases"/>
    <property type="match status" value="1"/>
</dbReference>
<evidence type="ECO:0000313" key="4">
    <source>
        <dbReference type="Proteomes" id="UP000648187"/>
    </source>
</evidence>
<accession>A0A835GK91</accession>
<dbReference type="CDD" id="cd02440">
    <property type="entry name" value="AdoMet_MTases"/>
    <property type="match status" value="1"/>
</dbReference>
<protein>
    <recommendedName>
        <fullName evidence="1">RNA methyltransferase</fullName>
        <ecNumber evidence="1">2.1.1.-</ecNumber>
    </recommendedName>
</protein>
<dbReference type="AlphaFoldDB" id="A0A835GK91"/>
<keyword evidence="1" id="KW-0489">Methyltransferase</keyword>
<keyword evidence="1" id="KW-0808">Transferase</keyword>
<dbReference type="GO" id="GO:0005737">
    <property type="term" value="C:cytoplasm"/>
    <property type="evidence" value="ECO:0007669"/>
    <property type="project" value="TreeGrafter"/>
</dbReference>
<dbReference type="GO" id="GO:0008171">
    <property type="term" value="F:O-methyltransferase activity"/>
    <property type="evidence" value="ECO:0007669"/>
    <property type="project" value="UniProtKB-UniRule"/>
</dbReference>
<dbReference type="PANTHER" id="PTHR12315:SF1">
    <property type="entry name" value="RNA 5'-MONOPHOSPHATE METHYLTRANSFERASE"/>
    <property type="match status" value="1"/>
</dbReference>
<dbReference type="PANTHER" id="PTHR12315">
    <property type="entry name" value="BICOID-INTERACTING PROTEIN RELATED"/>
    <property type="match status" value="1"/>
</dbReference>
<dbReference type="EC" id="2.1.1.-" evidence="1"/>
<organism evidence="3 4">
    <name type="scientific">Spodoptera exigua</name>
    <name type="common">Beet armyworm</name>
    <name type="synonym">Noctua fulgens</name>
    <dbReference type="NCBI Taxonomy" id="7107"/>
    <lineage>
        <taxon>Eukaryota</taxon>
        <taxon>Metazoa</taxon>
        <taxon>Ecdysozoa</taxon>
        <taxon>Arthropoda</taxon>
        <taxon>Hexapoda</taxon>
        <taxon>Insecta</taxon>
        <taxon>Pterygota</taxon>
        <taxon>Neoptera</taxon>
        <taxon>Endopterygota</taxon>
        <taxon>Lepidoptera</taxon>
        <taxon>Glossata</taxon>
        <taxon>Ditrysia</taxon>
        <taxon>Noctuoidea</taxon>
        <taxon>Noctuidae</taxon>
        <taxon>Amphipyrinae</taxon>
        <taxon>Spodoptera</taxon>
    </lineage>
</organism>
<dbReference type="InterPro" id="IPR010675">
    <property type="entry name" value="Bin3_C"/>
</dbReference>
<dbReference type="Pfam" id="PF06859">
    <property type="entry name" value="Bin3"/>
    <property type="match status" value="1"/>
</dbReference>
<dbReference type="GO" id="GO:2000632">
    <property type="term" value="P:negative regulation of pre-miRNA processing"/>
    <property type="evidence" value="ECO:0007669"/>
    <property type="project" value="TreeGrafter"/>
</dbReference>
<dbReference type="GO" id="GO:0032259">
    <property type="term" value="P:methylation"/>
    <property type="evidence" value="ECO:0007669"/>
    <property type="project" value="UniProtKB-KW"/>
</dbReference>
<dbReference type="InterPro" id="IPR039772">
    <property type="entry name" value="Bin3-like"/>
</dbReference>
<name>A0A835GK91_SPOEX</name>
<dbReference type="EMBL" id="JACKWZ010000064">
    <property type="protein sequence ID" value="KAF9417842.1"/>
    <property type="molecule type" value="Genomic_DNA"/>
</dbReference>
<gene>
    <name evidence="3" type="ORF">HW555_005139</name>
</gene>
<dbReference type="Proteomes" id="UP000648187">
    <property type="component" value="Unassembled WGS sequence"/>
</dbReference>
<keyword evidence="4" id="KW-1185">Reference proteome</keyword>
<dbReference type="InterPro" id="IPR029063">
    <property type="entry name" value="SAM-dependent_MTases_sf"/>
</dbReference>
<evidence type="ECO:0000259" key="2">
    <source>
        <dbReference type="Pfam" id="PF06859"/>
    </source>
</evidence>
<dbReference type="Gene3D" id="3.40.50.150">
    <property type="entry name" value="Vaccinia Virus protein VP39"/>
    <property type="match status" value="1"/>
</dbReference>
<comment type="caution">
    <text evidence="3">The sequence shown here is derived from an EMBL/GenBank/DDBJ whole genome shotgun (WGS) entry which is preliminary data.</text>
</comment>
<feature type="domain" description="RNA methyltransferase bin3 C-terminal" evidence="2">
    <location>
        <begin position="76"/>
        <end position="135"/>
    </location>
</feature>
<dbReference type="GO" id="GO:0008173">
    <property type="term" value="F:RNA methyltransferase activity"/>
    <property type="evidence" value="ECO:0007669"/>
    <property type="project" value="UniProtKB-UniRule"/>
</dbReference>
<evidence type="ECO:0000256" key="1">
    <source>
        <dbReference type="RuleBase" id="RU367087"/>
    </source>
</evidence>
<reference evidence="3" key="1">
    <citation type="submission" date="2020-08" db="EMBL/GenBank/DDBJ databases">
        <title>Spodoptera exigua strain:BAW_Kor-Di-RS1 Genome sequencing and assembly.</title>
        <authorList>
            <person name="Kim J."/>
            <person name="Nam H.Y."/>
            <person name="Kwon M."/>
            <person name="Choi J.H."/>
            <person name="Cho S.R."/>
            <person name="Kim G.-H."/>
        </authorList>
    </citation>
    <scope>NUCLEOTIDE SEQUENCE</scope>
    <source>
        <strain evidence="3">BAW_Kor-Di-RS1</strain>
        <tissue evidence="3">Whole-body</tissue>
    </source>
</reference>